<feature type="transmembrane region" description="Helical" evidence="9">
    <location>
        <begin position="185"/>
        <end position="202"/>
    </location>
</feature>
<evidence type="ECO:0000256" key="9">
    <source>
        <dbReference type="RuleBase" id="RU361157"/>
    </source>
</evidence>
<dbReference type="Pfam" id="PF01061">
    <property type="entry name" value="ABC2_membrane"/>
    <property type="match status" value="1"/>
</dbReference>
<accession>A0A2T1C099</accession>
<evidence type="ECO:0000256" key="1">
    <source>
        <dbReference type="ARBA" id="ARBA00004429"/>
    </source>
</evidence>
<keyword evidence="7 9" id="KW-1133">Transmembrane helix</keyword>
<proteinExistence type="inferred from homology"/>
<evidence type="ECO:0000256" key="5">
    <source>
        <dbReference type="ARBA" id="ARBA00022519"/>
    </source>
</evidence>
<evidence type="ECO:0000313" key="12">
    <source>
        <dbReference type="Proteomes" id="UP000238762"/>
    </source>
</evidence>
<dbReference type="PROSITE" id="PS51012">
    <property type="entry name" value="ABC_TM2"/>
    <property type="match status" value="1"/>
</dbReference>
<reference evidence="11 12" key="1">
    <citation type="submission" date="2018-02" db="EMBL/GenBank/DDBJ databases">
        <authorList>
            <person name="Cohen D.B."/>
            <person name="Kent A.D."/>
        </authorList>
    </citation>
    <scope>NUCLEOTIDE SEQUENCE [LARGE SCALE GENOMIC DNA]</scope>
    <source>
        <strain evidence="11 12">CCAP 1448/3</strain>
    </source>
</reference>
<keyword evidence="8 9" id="KW-0472">Membrane</keyword>
<protein>
    <recommendedName>
        <fullName evidence="9">Transport permease protein</fullName>
    </recommendedName>
</protein>
<dbReference type="EMBL" id="PVWJ01000098">
    <property type="protein sequence ID" value="PSB01597.1"/>
    <property type="molecule type" value="Genomic_DNA"/>
</dbReference>
<evidence type="ECO:0000256" key="7">
    <source>
        <dbReference type="ARBA" id="ARBA00022989"/>
    </source>
</evidence>
<dbReference type="InterPro" id="IPR047817">
    <property type="entry name" value="ABC2_TM_bact-type"/>
</dbReference>
<feature type="transmembrane region" description="Helical" evidence="9">
    <location>
        <begin position="73"/>
        <end position="90"/>
    </location>
</feature>
<keyword evidence="12" id="KW-1185">Reference proteome</keyword>
<comment type="subcellular location">
    <subcellularLocation>
        <location evidence="1">Cell inner membrane</location>
        <topology evidence="1">Multi-pass membrane protein</topology>
    </subcellularLocation>
    <subcellularLocation>
        <location evidence="9">Cell membrane</location>
        <topology evidence="9">Multi-pass membrane protein</topology>
    </subcellularLocation>
</comment>
<evidence type="ECO:0000313" key="11">
    <source>
        <dbReference type="EMBL" id="PSB01597.1"/>
    </source>
</evidence>
<keyword evidence="3 9" id="KW-0813">Transport</keyword>
<keyword evidence="4 9" id="KW-1003">Cell membrane</keyword>
<dbReference type="GO" id="GO:0005886">
    <property type="term" value="C:plasma membrane"/>
    <property type="evidence" value="ECO:0007669"/>
    <property type="project" value="UniProtKB-SubCell"/>
</dbReference>
<dbReference type="InterPro" id="IPR013525">
    <property type="entry name" value="ABC2_TM"/>
</dbReference>
<dbReference type="OrthoDB" id="9786910at2"/>
<sequence>MNHRLAIAQRNFFQKLFSRDVHHLWDLVIQLVSRELKLRYKRSVLGIAWTLLNPLLQLLVFATVFRGVLQLNIPHYASSVFCGLMVWNWFQSSLTDGTGVINANPTLIRQPGFPSIILPIVVILVHMVHFLLALPVLVIFLLIDGVMLQTTLWQLPLLMLLQLGFTAGLSYILAATNVMFHDTRYTVGVLLQLLFYATPIFYDLSHIPVRYQFWYQLNPIAHLVTAYRGILIQGVPPNWFPLLGVGVVAIGLFMVGRTYFMVQSDRFVEEL</sequence>
<keyword evidence="6 9" id="KW-0812">Transmembrane</keyword>
<feature type="transmembrane region" description="Helical" evidence="9">
    <location>
        <begin position="239"/>
        <end position="260"/>
    </location>
</feature>
<evidence type="ECO:0000256" key="8">
    <source>
        <dbReference type="ARBA" id="ARBA00023136"/>
    </source>
</evidence>
<name>A0A2T1C099_9CYAN</name>
<gene>
    <name evidence="11" type="ORF">C7B64_17480</name>
</gene>
<evidence type="ECO:0000259" key="10">
    <source>
        <dbReference type="PROSITE" id="PS51012"/>
    </source>
</evidence>
<evidence type="ECO:0000256" key="3">
    <source>
        <dbReference type="ARBA" id="ARBA00022448"/>
    </source>
</evidence>
<organism evidence="11 12">
    <name type="scientific">Merismopedia glauca CCAP 1448/3</name>
    <dbReference type="NCBI Taxonomy" id="1296344"/>
    <lineage>
        <taxon>Bacteria</taxon>
        <taxon>Bacillati</taxon>
        <taxon>Cyanobacteriota</taxon>
        <taxon>Cyanophyceae</taxon>
        <taxon>Synechococcales</taxon>
        <taxon>Merismopediaceae</taxon>
        <taxon>Merismopedia</taxon>
    </lineage>
</organism>
<evidence type="ECO:0000256" key="6">
    <source>
        <dbReference type="ARBA" id="ARBA00022692"/>
    </source>
</evidence>
<evidence type="ECO:0000256" key="2">
    <source>
        <dbReference type="ARBA" id="ARBA00007783"/>
    </source>
</evidence>
<keyword evidence="5" id="KW-0997">Cell inner membrane</keyword>
<reference evidence="11 12" key="2">
    <citation type="submission" date="2018-03" db="EMBL/GenBank/DDBJ databases">
        <title>The ancient ancestry and fast evolution of plastids.</title>
        <authorList>
            <person name="Moore K.R."/>
            <person name="Magnabosco C."/>
            <person name="Momper L."/>
            <person name="Gold D.A."/>
            <person name="Bosak T."/>
            <person name="Fournier G.P."/>
        </authorList>
    </citation>
    <scope>NUCLEOTIDE SEQUENCE [LARGE SCALE GENOMIC DNA]</scope>
    <source>
        <strain evidence="11 12">CCAP 1448/3</strain>
    </source>
</reference>
<dbReference type="GO" id="GO:0140359">
    <property type="term" value="F:ABC-type transporter activity"/>
    <property type="evidence" value="ECO:0007669"/>
    <property type="project" value="InterPro"/>
</dbReference>
<dbReference type="PANTHER" id="PTHR30413:SF8">
    <property type="entry name" value="TRANSPORT PERMEASE PROTEIN"/>
    <property type="match status" value="1"/>
</dbReference>
<dbReference type="GO" id="GO:0015920">
    <property type="term" value="P:lipopolysaccharide transport"/>
    <property type="evidence" value="ECO:0007669"/>
    <property type="project" value="TreeGrafter"/>
</dbReference>
<dbReference type="RefSeq" id="WP_106289938.1">
    <property type="nucleotide sequence ID" value="NZ_CAWNTC010000128.1"/>
</dbReference>
<comment type="caution">
    <text evidence="11">The sequence shown here is derived from an EMBL/GenBank/DDBJ whole genome shotgun (WGS) entry which is preliminary data.</text>
</comment>
<dbReference type="AlphaFoldDB" id="A0A2T1C099"/>
<dbReference type="PANTHER" id="PTHR30413">
    <property type="entry name" value="INNER MEMBRANE TRANSPORT PERMEASE"/>
    <property type="match status" value="1"/>
</dbReference>
<feature type="transmembrane region" description="Helical" evidence="9">
    <location>
        <begin position="44"/>
        <end position="67"/>
    </location>
</feature>
<evidence type="ECO:0000256" key="4">
    <source>
        <dbReference type="ARBA" id="ARBA00022475"/>
    </source>
</evidence>
<comment type="similarity">
    <text evidence="2 9">Belongs to the ABC-2 integral membrane protein family.</text>
</comment>
<dbReference type="Proteomes" id="UP000238762">
    <property type="component" value="Unassembled WGS sequence"/>
</dbReference>
<feature type="transmembrane region" description="Helical" evidence="9">
    <location>
        <begin position="116"/>
        <end position="143"/>
    </location>
</feature>
<feature type="transmembrane region" description="Helical" evidence="9">
    <location>
        <begin position="155"/>
        <end position="173"/>
    </location>
</feature>
<feature type="domain" description="ABC transmembrane type-2" evidence="10">
    <location>
        <begin position="45"/>
        <end position="263"/>
    </location>
</feature>